<comment type="subcellular location">
    <subcellularLocation>
        <location evidence="1">Nucleus</location>
    </subcellularLocation>
</comment>
<dbReference type="GO" id="GO:0003700">
    <property type="term" value="F:DNA-binding transcription factor activity"/>
    <property type="evidence" value="ECO:0007669"/>
    <property type="project" value="InterPro"/>
</dbReference>
<dbReference type="PANTHER" id="PTHR10015:SF206">
    <property type="entry name" value="HSF-TYPE DNA-BINDING DOMAIN-CONTAINING PROTEIN"/>
    <property type="match status" value="1"/>
</dbReference>
<dbReference type="Pfam" id="PF00447">
    <property type="entry name" value="HSF_DNA-bind"/>
    <property type="match status" value="1"/>
</dbReference>
<name>A0A1E7ENA2_9STRA</name>
<organism evidence="5 6">
    <name type="scientific">Fragilariopsis cylindrus CCMP1102</name>
    <dbReference type="NCBI Taxonomy" id="635003"/>
    <lineage>
        <taxon>Eukaryota</taxon>
        <taxon>Sar</taxon>
        <taxon>Stramenopiles</taxon>
        <taxon>Ochrophyta</taxon>
        <taxon>Bacillariophyta</taxon>
        <taxon>Bacillariophyceae</taxon>
        <taxon>Bacillariophycidae</taxon>
        <taxon>Bacillariales</taxon>
        <taxon>Bacillariaceae</taxon>
        <taxon>Fragilariopsis</taxon>
    </lineage>
</organism>
<dbReference type="AlphaFoldDB" id="A0A1E7ENA2"/>
<evidence type="ECO:0000256" key="2">
    <source>
        <dbReference type="ARBA" id="ARBA00023125"/>
    </source>
</evidence>
<evidence type="ECO:0000256" key="3">
    <source>
        <dbReference type="ARBA" id="ARBA00023242"/>
    </source>
</evidence>
<keyword evidence="2" id="KW-0238">DNA-binding</keyword>
<dbReference type="InterPro" id="IPR000232">
    <property type="entry name" value="HSF_DNA-bd"/>
</dbReference>
<evidence type="ECO:0000313" key="5">
    <source>
        <dbReference type="EMBL" id="OEU07277.1"/>
    </source>
</evidence>
<evidence type="ECO:0000256" key="1">
    <source>
        <dbReference type="ARBA" id="ARBA00004123"/>
    </source>
</evidence>
<dbReference type="GO" id="GO:0005634">
    <property type="term" value="C:nucleus"/>
    <property type="evidence" value="ECO:0007669"/>
    <property type="project" value="UniProtKB-SubCell"/>
</dbReference>
<evidence type="ECO:0000259" key="4">
    <source>
        <dbReference type="Pfam" id="PF00447"/>
    </source>
</evidence>
<evidence type="ECO:0000313" key="6">
    <source>
        <dbReference type="Proteomes" id="UP000095751"/>
    </source>
</evidence>
<proteinExistence type="predicted"/>
<dbReference type="InterPro" id="IPR036388">
    <property type="entry name" value="WH-like_DNA-bd_sf"/>
</dbReference>
<dbReference type="EMBL" id="KV784387">
    <property type="protein sequence ID" value="OEU07277.1"/>
    <property type="molecule type" value="Genomic_DNA"/>
</dbReference>
<feature type="non-terminal residue" evidence="5">
    <location>
        <position position="75"/>
    </location>
</feature>
<reference evidence="5 6" key="1">
    <citation type="submission" date="2016-09" db="EMBL/GenBank/DDBJ databases">
        <title>Extensive genetic diversity and differential bi-allelic expression allows diatom success in the polar Southern Ocean.</title>
        <authorList>
            <consortium name="DOE Joint Genome Institute"/>
            <person name="Mock T."/>
            <person name="Otillar R.P."/>
            <person name="Strauss J."/>
            <person name="Dupont C."/>
            <person name="Frickenhaus S."/>
            <person name="Maumus F."/>
            <person name="Mcmullan M."/>
            <person name="Sanges R."/>
            <person name="Schmutz J."/>
            <person name="Toseland A."/>
            <person name="Valas R."/>
            <person name="Veluchamy A."/>
            <person name="Ward B.J."/>
            <person name="Allen A."/>
            <person name="Barry K."/>
            <person name="Falciatore A."/>
            <person name="Ferrante M."/>
            <person name="Fortunato A.E."/>
            <person name="Gloeckner G."/>
            <person name="Gruber A."/>
            <person name="Hipkin R."/>
            <person name="Janech M."/>
            <person name="Kroth P."/>
            <person name="Leese F."/>
            <person name="Lindquist E."/>
            <person name="Lyon B.R."/>
            <person name="Martin J."/>
            <person name="Mayer C."/>
            <person name="Parker M."/>
            <person name="Quesneville H."/>
            <person name="Raymond J."/>
            <person name="Uhlig C."/>
            <person name="Valentin K.U."/>
            <person name="Worden A.Z."/>
            <person name="Armbrust E.V."/>
            <person name="Bowler C."/>
            <person name="Green B."/>
            <person name="Moulton V."/>
            <person name="Van Oosterhout C."/>
            <person name="Grigoriev I."/>
        </authorList>
    </citation>
    <scope>NUCLEOTIDE SEQUENCE [LARGE SCALE GENOMIC DNA]</scope>
    <source>
        <strain evidence="5 6">CCMP1102</strain>
    </source>
</reference>
<dbReference type="Proteomes" id="UP000095751">
    <property type="component" value="Unassembled WGS sequence"/>
</dbReference>
<keyword evidence="3" id="KW-0539">Nucleus</keyword>
<dbReference type="KEGG" id="fcy:FRACYDRAFT_155241"/>
<dbReference type="SUPFAM" id="SSF46785">
    <property type="entry name" value="Winged helix' DNA-binding domain"/>
    <property type="match status" value="1"/>
</dbReference>
<protein>
    <recommendedName>
        <fullName evidence="4">HSF-type DNA-binding domain-containing protein</fullName>
    </recommendedName>
</protein>
<dbReference type="InParanoid" id="A0A1E7ENA2"/>
<feature type="domain" description="HSF-type DNA-binding" evidence="4">
    <location>
        <begin position="1"/>
        <end position="75"/>
    </location>
</feature>
<dbReference type="GO" id="GO:0043565">
    <property type="term" value="F:sequence-specific DNA binding"/>
    <property type="evidence" value="ECO:0007669"/>
    <property type="project" value="InterPro"/>
</dbReference>
<dbReference type="FunFam" id="1.10.10.10:FF:000479">
    <property type="entry name" value="Predicted protein"/>
    <property type="match status" value="1"/>
</dbReference>
<feature type="non-terminal residue" evidence="5">
    <location>
        <position position="1"/>
    </location>
</feature>
<dbReference type="PANTHER" id="PTHR10015">
    <property type="entry name" value="HEAT SHOCK TRANSCRIPTION FACTOR"/>
    <property type="match status" value="1"/>
</dbReference>
<dbReference type="OrthoDB" id="60033at2759"/>
<dbReference type="Gene3D" id="1.10.10.10">
    <property type="entry name" value="Winged helix-like DNA-binding domain superfamily/Winged helix DNA-binding domain"/>
    <property type="match status" value="1"/>
</dbReference>
<keyword evidence="6" id="KW-1185">Reference proteome</keyword>
<accession>A0A1E7ENA2</accession>
<sequence>IVSWLPNGKSFKVHDKERFVKEIMPSFFGTQSFKTFQRNLNLWGFTRVSKGPQKDVCSHPLFLKGFPAVCQSMKR</sequence>
<gene>
    <name evidence="5" type="ORF">FRACYDRAFT_155241</name>
</gene>
<dbReference type="InterPro" id="IPR036390">
    <property type="entry name" value="WH_DNA-bd_sf"/>
</dbReference>